<evidence type="ECO:0000256" key="1">
    <source>
        <dbReference type="SAM" id="Phobius"/>
    </source>
</evidence>
<dbReference type="EMBL" id="JAGMVJ010000008">
    <property type="protein sequence ID" value="KAH7088335.1"/>
    <property type="molecule type" value="Genomic_DNA"/>
</dbReference>
<protein>
    <submittedName>
        <fullName evidence="2">Uncharacterized protein</fullName>
    </submittedName>
</protein>
<dbReference type="AlphaFoldDB" id="A0A8K0R6V7"/>
<keyword evidence="1" id="KW-1133">Transmembrane helix</keyword>
<keyword evidence="3" id="KW-1185">Reference proteome</keyword>
<name>A0A8K0R6V7_9PLEO</name>
<comment type="caution">
    <text evidence="2">The sequence shown here is derived from an EMBL/GenBank/DDBJ whole genome shotgun (WGS) entry which is preliminary data.</text>
</comment>
<dbReference type="Proteomes" id="UP000813461">
    <property type="component" value="Unassembled WGS sequence"/>
</dbReference>
<feature type="transmembrane region" description="Helical" evidence="1">
    <location>
        <begin position="43"/>
        <end position="67"/>
    </location>
</feature>
<accession>A0A8K0R6V7</accession>
<evidence type="ECO:0000313" key="3">
    <source>
        <dbReference type="Proteomes" id="UP000813461"/>
    </source>
</evidence>
<proteinExistence type="predicted"/>
<keyword evidence="1" id="KW-0472">Membrane</keyword>
<gene>
    <name evidence="2" type="ORF">FB567DRAFT_336417</name>
</gene>
<organism evidence="2 3">
    <name type="scientific">Paraphoma chrysanthemicola</name>
    <dbReference type="NCBI Taxonomy" id="798071"/>
    <lineage>
        <taxon>Eukaryota</taxon>
        <taxon>Fungi</taxon>
        <taxon>Dikarya</taxon>
        <taxon>Ascomycota</taxon>
        <taxon>Pezizomycotina</taxon>
        <taxon>Dothideomycetes</taxon>
        <taxon>Pleosporomycetidae</taxon>
        <taxon>Pleosporales</taxon>
        <taxon>Pleosporineae</taxon>
        <taxon>Phaeosphaeriaceae</taxon>
        <taxon>Paraphoma</taxon>
    </lineage>
</organism>
<keyword evidence="1" id="KW-0812">Transmembrane</keyword>
<reference evidence="2" key="1">
    <citation type="journal article" date="2021" name="Nat. Commun.">
        <title>Genetic determinants of endophytism in the Arabidopsis root mycobiome.</title>
        <authorList>
            <person name="Mesny F."/>
            <person name="Miyauchi S."/>
            <person name="Thiergart T."/>
            <person name="Pickel B."/>
            <person name="Atanasova L."/>
            <person name="Karlsson M."/>
            <person name="Huettel B."/>
            <person name="Barry K.W."/>
            <person name="Haridas S."/>
            <person name="Chen C."/>
            <person name="Bauer D."/>
            <person name="Andreopoulos W."/>
            <person name="Pangilinan J."/>
            <person name="LaButti K."/>
            <person name="Riley R."/>
            <person name="Lipzen A."/>
            <person name="Clum A."/>
            <person name="Drula E."/>
            <person name="Henrissat B."/>
            <person name="Kohler A."/>
            <person name="Grigoriev I.V."/>
            <person name="Martin F.M."/>
            <person name="Hacquard S."/>
        </authorList>
    </citation>
    <scope>NUCLEOTIDE SEQUENCE</scope>
    <source>
        <strain evidence="2">MPI-SDFR-AT-0120</strain>
    </source>
</reference>
<evidence type="ECO:0000313" key="2">
    <source>
        <dbReference type="EMBL" id="KAH7088335.1"/>
    </source>
</evidence>
<sequence>MLPPVEPHWLMTEISTTLLRGCRTYDLRRENTVVVDPSRFTRLGLFIMGTTIYFAIFVSTATVFSIISDPLTLRTRYQKIKNKIRGFSQWCFCNLAFRRLRFVSTFCRTIMLLLSSHITCGSLRWVSVAIIHRTSHWSCYAFLFCLHIVRGFYD</sequence>